<comment type="caution">
    <text evidence="1">The sequence shown here is derived from an EMBL/GenBank/DDBJ whole genome shotgun (WGS) entry which is preliminary data.</text>
</comment>
<dbReference type="PANTHER" id="PTHR43194">
    <property type="entry name" value="HYDROLASE ALPHA/BETA FOLD FAMILY"/>
    <property type="match status" value="1"/>
</dbReference>
<dbReference type="Proteomes" id="UP000294692">
    <property type="component" value="Unassembled WGS sequence"/>
</dbReference>
<dbReference type="InterPro" id="IPR050228">
    <property type="entry name" value="Carboxylesterase_BioH"/>
</dbReference>
<evidence type="ECO:0000313" key="2">
    <source>
        <dbReference type="Proteomes" id="UP000294692"/>
    </source>
</evidence>
<evidence type="ECO:0008006" key="3">
    <source>
        <dbReference type="Google" id="ProtNLM"/>
    </source>
</evidence>
<dbReference type="EMBL" id="SMBX01000003">
    <property type="protein sequence ID" value="TCV00729.1"/>
    <property type="molecule type" value="Genomic_DNA"/>
</dbReference>
<sequence length="323" mass="36117">MHLKAIHGYFIGGELRRLETFPDRLISLATNEAPALSSANGDYVLGQIYVQHYQPCAPRYESPLLLWHGGGLTGACWENPPGGGQGWLSDLLCRNVEVIVSDAYERGRSGQPPYPQVLADPPLFRPLDDVWHSFRFGNAHDYPGAHDAALLRRKSHSGLQFPIEHLAEFGKQMVARWSTTDEQTFKAYQCLIEKTGPCMILAHSQGGYFALKAALQSRGINAVIALEPSGVPDEPPSTGRDIASHLFIWGDYIAGRDGPWARRRERAWNYAQKLTLLGVEVCWIDLPDIGISGNSHMLMMDSNRTLLLNLIMEWIDQHKQPIH</sequence>
<accession>A0A4R3VB38</accession>
<dbReference type="PANTHER" id="PTHR43194:SF5">
    <property type="entry name" value="PIMELOYL-[ACYL-CARRIER PROTEIN] METHYL ESTER ESTERASE"/>
    <property type="match status" value="1"/>
</dbReference>
<protein>
    <recommendedName>
        <fullName evidence="3">Alpha/beta hydrolase family protein</fullName>
    </recommendedName>
</protein>
<reference evidence="1 2" key="1">
    <citation type="submission" date="2019-03" db="EMBL/GenBank/DDBJ databases">
        <title>Genomic Encyclopedia of Type Strains, Phase IV (KMG-IV): sequencing the most valuable type-strain genomes for metagenomic binning, comparative biology and taxonomic classification.</title>
        <authorList>
            <person name="Goeker M."/>
        </authorList>
    </citation>
    <scope>NUCLEOTIDE SEQUENCE [LARGE SCALE GENOMIC DNA]</scope>
    <source>
        <strain evidence="1 2">DSM 100048</strain>
    </source>
</reference>
<gene>
    <name evidence="1" type="ORF">EV686_103311</name>
</gene>
<dbReference type="RefSeq" id="WP_132475603.1">
    <property type="nucleotide sequence ID" value="NZ_JBHRVM010000001.1"/>
</dbReference>
<dbReference type="Gene3D" id="3.40.50.1820">
    <property type="entry name" value="alpha/beta hydrolase"/>
    <property type="match status" value="1"/>
</dbReference>
<dbReference type="AlphaFoldDB" id="A0A4R3VB38"/>
<name>A0A4R3VB38_9BURK</name>
<proteinExistence type="predicted"/>
<dbReference type="InterPro" id="IPR029058">
    <property type="entry name" value="AB_hydrolase_fold"/>
</dbReference>
<dbReference type="SUPFAM" id="SSF53474">
    <property type="entry name" value="alpha/beta-Hydrolases"/>
    <property type="match status" value="1"/>
</dbReference>
<organism evidence="1 2">
    <name type="scientific">Paracandidimonas soli</name>
    <dbReference type="NCBI Taxonomy" id="1917182"/>
    <lineage>
        <taxon>Bacteria</taxon>
        <taxon>Pseudomonadati</taxon>
        <taxon>Pseudomonadota</taxon>
        <taxon>Betaproteobacteria</taxon>
        <taxon>Burkholderiales</taxon>
        <taxon>Alcaligenaceae</taxon>
        <taxon>Paracandidimonas</taxon>
    </lineage>
</organism>
<evidence type="ECO:0000313" key="1">
    <source>
        <dbReference type="EMBL" id="TCV00729.1"/>
    </source>
</evidence>
<keyword evidence="2" id="KW-1185">Reference proteome</keyword>
<dbReference type="OrthoDB" id="7820973at2"/>